<protein>
    <submittedName>
        <fullName evidence="1">Uncharacterized protein</fullName>
    </submittedName>
</protein>
<sequence length="435" mass="46934">MSDETSQLFWLQYGEAIKDTAGVGSDKMFFLSSEAQKGPLAGSYIPKEYTAAGLYAIANSNLSTDNVFYTPSARHGYDRALDTFLNWVDLGGNGNPGLEAALLNAIAEQKNYQAALDSETDRAEAKWAKDFKREMTDKPFANWLQMGRAPACTAAKQAVDNVSQQIIQIQLQSGGPLGNAVKTDRDNLGRGRNTDLDFPGYNMKAASGANLNNAELLNKERSGESIPDPLTFRVPLYNSPECETFVKDALTEAASGDYSSAQRTEVGIDADKDTSDYNFGQPEGASINAGTPWFSFGDSALDTGSEDSEVEVVVTYNDIRAVTIQPGNWKIDLSKYKLRSDAPEEVKTLSRASQAIVVAGLGFEITVGVSTAETLDSELEETTNAGGTISVFGITINLGDAEHNTHTTSWDKESRTFKVVPDFDNNVTTVVGVVA</sequence>
<dbReference type="EMBL" id="PXXK01000026">
    <property type="protein sequence ID" value="RFN54530.1"/>
    <property type="molecule type" value="Genomic_DNA"/>
</dbReference>
<gene>
    <name evidence="1" type="ORF">FIE12Z_1185</name>
</gene>
<accession>A0A395N3M1</accession>
<dbReference type="AlphaFoldDB" id="A0A395N3M1"/>
<proteinExistence type="predicted"/>
<comment type="caution">
    <text evidence="1">The sequence shown here is derived from an EMBL/GenBank/DDBJ whole genome shotgun (WGS) entry which is preliminary data.</text>
</comment>
<dbReference type="OrthoDB" id="5236270at2759"/>
<dbReference type="Proteomes" id="UP000265631">
    <property type="component" value="Unassembled WGS sequence"/>
</dbReference>
<evidence type="ECO:0000313" key="2">
    <source>
        <dbReference type="Proteomes" id="UP000265631"/>
    </source>
</evidence>
<reference evidence="1 2" key="1">
    <citation type="journal article" date="2018" name="PLoS Pathog.">
        <title>Evolution of structural diversity of trichothecenes, a family of toxins produced by plant pathogenic and entomopathogenic fungi.</title>
        <authorList>
            <person name="Proctor R.H."/>
            <person name="McCormick S.P."/>
            <person name="Kim H.S."/>
            <person name="Cardoza R.E."/>
            <person name="Stanley A.M."/>
            <person name="Lindo L."/>
            <person name="Kelly A."/>
            <person name="Brown D.W."/>
            <person name="Lee T."/>
            <person name="Vaughan M.M."/>
            <person name="Alexander N.J."/>
            <person name="Busman M."/>
            <person name="Gutierrez S."/>
        </authorList>
    </citation>
    <scope>NUCLEOTIDE SEQUENCE [LARGE SCALE GENOMIC DNA]</scope>
    <source>
        <strain evidence="1 2">NRRL 13405</strain>
    </source>
</reference>
<evidence type="ECO:0000313" key="1">
    <source>
        <dbReference type="EMBL" id="RFN54530.1"/>
    </source>
</evidence>
<keyword evidence="2" id="KW-1185">Reference proteome</keyword>
<organism evidence="1 2">
    <name type="scientific">Fusarium flagelliforme</name>
    <dbReference type="NCBI Taxonomy" id="2675880"/>
    <lineage>
        <taxon>Eukaryota</taxon>
        <taxon>Fungi</taxon>
        <taxon>Dikarya</taxon>
        <taxon>Ascomycota</taxon>
        <taxon>Pezizomycotina</taxon>
        <taxon>Sordariomycetes</taxon>
        <taxon>Hypocreomycetidae</taxon>
        <taxon>Hypocreales</taxon>
        <taxon>Nectriaceae</taxon>
        <taxon>Fusarium</taxon>
        <taxon>Fusarium incarnatum-equiseti species complex</taxon>
    </lineage>
</organism>
<name>A0A395N3M1_9HYPO</name>